<keyword evidence="12" id="KW-1185">Reference proteome</keyword>
<dbReference type="HOGENOM" id="CLU_087829_3_0_7"/>
<dbReference type="GO" id="GO:0005524">
    <property type="term" value="F:ATP binding"/>
    <property type="evidence" value="ECO:0007669"/>
    <property type="project" value="UniProtKB-KW"/>
</dbReference>
<dbReference type="NCBIfam" id="TIGR00150">
    <property type="entry name" value="T6A_YjeE"/>
    <property type="match status" value="1"/>
</dbReference>
<evidence type="ECO:0000256" key="10">
    <source>
        <dbReference type="ARBA" id="ARBA00032441"/>
    </source>
</evidence>
<dbReference type="EMBL" id="AZHX01000519">
    <property type="protein sequence ID" value="ETX07140.1"/>
    <property type="molecule type" value="Genomic_DNA"/>
</dbReference>
<evidence type="ECO:0000256" key="6">
    <source>
        <dbReference type="ARBA" id="ARBA00022723"/>
    </source>
</evidence>
<evidence type="ECO:0000256" key="8">
    <source>
        <dbReference type="ARBA" id="ARBA00022840"/>
    </source>
</evidence>
<dbReference type="Gene3D" id="3.40.50.300">
    <property type="entry name" value="P-loop containing nucleotide triphosphate hydrolases"/>
    <property type="match status" value="1"/>
</dbReference>
<dbReference type="GO" id="GO:0002949">
    <property type="term" value="P:tRNA threonylcarbamoyladenosine modification"/>
    <property type="evidence" value="ECO:0007669"/>
    <property type="project" value="InterPro"/>
</dbReference>
<keyword evidence="9" id="KW-0460">Magnesium</keyword>
<evidence type="ECO:0000256" key="7">
    <source>
        <dbReference type="ARBA" id="ARBA00022741"/>
    </source>
</evidence>
<evidence type="ECO:0000313" key="12">
    <source>
        <dbReference type="Proteomes" id="UP000019140"/>
    </source>
</evidence>
<evidence type="ECO:0000313" key="11">
    <source>
        <dbReference type="EMBL" id="ETX07140.1"/>
    </source>
</evidence>
<evidence type="ECO:0000256" key="5">
    <source>
        <dbReference type="ARBA" id="ARBA00022694"/>
    </source>
</evidence>
<comment type="caution">
    <text evidence="11">The sequence shown here is derived from an EMBL/GenBank/DDBJ whole genome shotgun (WGS) entry which is preliminary data.</text>
</comment>
<accession>W4MAA9</accession>
<dbReference type="GO" id="GO:0046872">
    <property type="term" value="F:metal ion binding"/>
    <property type="evidence" value="ECO:0007669"/>
    <property type="project" value="UniProtKB-KW"/>
</dbReference>
<keyword evidence="7" id="KW-0547">Nucleotide-binding</keyword>
<reference evidence="11 12" key="1">
    <citation type="journal article" date="2014" name="Nature">
        <title>An environmental bacterial taxon with a large and distinct metabolic repertoire.</title>
        <authorList>
            <person name="Wilson M.C."/>
            <person name="Mori T."/>
            <person name="Ruckert C."/>
            <person name="Uria A.R."/>
            <person name="Helf M.J."/>
            <person name="Takada K."/>
            <person name="Gernert C."/>
            <person name="Steffens U.A."/>
            <person name="Heycke N."/>
            <person name="Schmitt S."/>
            <person name="Rinke C."/>
            <person name="Helfrich E.J."/>
            <person name="Brachmann A.O."/>
            <person name="Gurgui C."/>
            <person name="Wakimoto T."/>
            <person name="Kracht M."/>
            <person name="Crusemann M."/>
            <person name="Hentschel U."/>
            <person name="Abe I."/>
            <person name="Matsunaga S."/>
            <person name="Kalinowski J."/>
            <person name="Takeyama H."/>
            <person name="Piel J."/>
        </authorList>
    </citation>
    <scope>NUCLEOTIDE SEQUENCE [LARGE SCALE GENOMIC DNA]</scope>
    <source>
        <strain evidence="12">TSY2</strain>
    </source>
</reference>
<dbReference type="Proteomes" id="UP000019140">
    <property type="component" value="Unassembled WGS sequence"/>
</dbReference>
<comment type="subcellular location">
    <subcellularLocation>
        <location evidence="1">Cytoplasm</location>
    </subcellularLocation>
</comment>
<proteinExistence type="inferred from homology"/>
<keyword evidence="4" id="KW-0963">Cytoplasm</keyword>
<evidence type="ECO:0000256" key="1">
    <source>
        <dbReference type="ARBA" id="ARBA00004496"/>
    </source>
</evidence>
<keyword evidence="8" id="KW-0067">ATP-binding</keyword>
<evidence type="ECO:0000256" key="4">
    <source>
        <dbReference type="ARBA" id="ARBA00022490"/>
    </source>
</evidence>
<comment type="similarity">
    <text evidence="2">Belongs to the TsaE family.</text>
</comment>
<name>W4MAA9_9BACT</name>
<organism evidence="11 12">
    <name type="scientific">Candidatus Entotheonella gemina</name>
    <dbReference type="NCBI Taxonomy" id="1429439"/>
    <lineage>
        <taxon>Bacteria</taxon>
        <taxon>Pseudomonadati</taxon>
        <taxon>Nitrospinota/Tectimicrobiota group</taxon>
        <taxon>Candidatus Tectimicrobiota</taxon>
        <taxon>Candidatus Entotheonellia</taxon>
        <taxon>Candidatus Entotheonellales</taxon>
        <taxon>Candidatus Entotheonellaceae</taxon>
        <taxon>Candidatus Entotheonella</taxon>
    </lineage>
</organism>
<evidence type="ECO:0000256" key="2">
    <source>
        <dbReference type="ARBA" id="ARBA00007599"/>
    </source>
</evidence>
<keyword evidence="5" id="KW-0819">tRNA processing</keyword>
<protein>
    <recommendedName>
        <fullName evidence="3">tRNA threonylcarbamoyladenosine biosynthesis protein TsaE</fullName>
    </recommendedName>
    <alternativeName>
        <fullName evidence="10">t(6)A37 threonylcarbamoyladenosine biosynthesis protein TsaE</fullName>
    </alternativeName>
</protein>
<evidence type="ECO:0000256" key="9">
    <source>
        <dbReference type="ARBA" id="ARBA00022842"/>
    </source>
</evidence>
<dbReference type="AlphaFoldDB" id="W4MAA9"/>
<dbReference type="GO" id="GO:0005737">
    <property type="term" value="C:cytoplasm"/>
    <property type="evidence" value="ECO:0007669"/>
    <property type="project" value="UniProtKB-SubCell"/>
</dbReference>
<dbReference type="InterPro" id="IPR003442">
    <property type="entry name" value="T6A_TsaE"/>
</dbReference>
<gene>
    <name evidence="11" type="ORF">ETSY2_12950</name>
</gene>
<dbReference type="PANTHER" id="PTHR33540">
    <property type="entry name" value="TRNA THREONYLCARBAMOYLADENOSINE BIOSYNTHESIS PROTEIN TSAE"/>
    <property type="match status" value="1"/>
</dbReference>
<dbReference type="InterPro" id="IPR027417">
    <property type="entry name" value="P-loop_NTPase"/>
</dbReference>
<dbReference type="SUPFAM" id="SSF52540">
    <property type="entry name" value="P-loop containing nucleoside triphosphate hydrolases"/>
    <property type="match status" value="1"/>
</dbReference>
<evidence type="ECO:0000256" key="3">
    <source>
        <dbReference type="ARBA" id="ARBA00019010"/>
    </source>
</evidence>
<sequence>MSNILTHDAEATRKLGYLLGQCAQAGDVIVCAGALGAGKTTLIQGFAAGLGVDEGQYVRSPTFTLMQIYRGRHALYHFDFYRLTRADEVWDIGFEDCLEAGGVVVMEWGDKFLSVLPAARLEIRFDILSADRRRIVWTSTQDSYQHYHGVDMAAWAL</sequence>
<keyword evidence="6" id="KW-0479">Metal-binding</keyword>
<dbReference type="Pfam" id="PF02367">
    <property type="entry name" value="TsaE"/>
    <property type="match status" value="1"/>
</dbReference>
<dbReference type="PANTHER" id="PTHR33540:SF2">
    <property type="entry name" value="TRNA THREONYLCARBAMOYLADENOSINE BIOSYNTHESIS PROTEIN TSAE"/>
    <property type="match status" value="1"/>
</dbReference>